<feature type="transmembrane region" description="Helical" evidence="1">
    <location>
        <begin position="230"/>
        <end position="249"/>
    </location>
</feature>
<evidence type="ECO:0000256" key="1">
    <source>
        <dbReference type="SAM" id="Phobius"/>
    </source>
</evidence>
<keyword evidence="1" id="KW-0472">Membrane</keyword>
<dbReference type="STRING" id="237018.SAMN04489723_11033"/>
<keyword evidence="2" id="KW-0808">Transferase</keyword>
<organism evidence="2 3">
    <name type="scientific">Algoriphagus aquimarinus</name>
    <dbReference type="NCBI Taxonomy" id="237018"/>
    <lineage>
        <taxon>Bacteria</taxon>
        <taxon>Pseudomonadati</taxon>
        <taxon>Bacteroidota</taxon>
        <taxon>Cytophagia</taxon>
        <taxon>Cytophagales</taxon>
        <taxon>Cyclobacteriaceae</taxon>
        <taxon>Algoriphagus</taxon>
    </lineage>
</organism>
<dbReference type="InterPro" id="IPR000462">
    <property type="entry name" value="CDP-OH_P_trans"/>
</dbReference>
<keyword evidence="3" id="KW-1185">Reference proteome</keyword>
<keyword evidence="1" id="KW-1133">Transmembrane helix</keyword>
<feature type="transmembrane region" description="Helical" evidence="1">
    <location>
        <begin position="41"/>
        <end position="67"/>
    </location>
</feature>
<keyword evidence="1" id="KW-0812">Transmembrane</keyword>
<dbReference type="OrthoDB" id="1198827at2"/>
<accession>A0A1I1AYU9</accession>
<gene>
    <name evidence="2" type="ORF">SAMN04489723_11033</name>
</gene>
<sequence length="255" mass="29251">MSKLPEAYQFLDLSDYGRPSARWIANALKDTSVTPVQVTSWFIVSGALAIVCILLQFYVAAAFFLILKSILDAADGELSRIKNTPSYIGRYYDSIADIILNFLFFLAFWHITDGKIGYMLLAFIGLQLQGTLYNYYYVILRNTVNGDQTSRIFEDVAPIAMEGEKQSTVNLFYKIYDLLYISFDKTIYHLDRNAMNSKPFPRWFMTMLSTFGLGFQLLIMSIMLSFNLEAYIIPFFIAFSCLILVFVAIRRTVLN</sequence>
<proteinExistence type="predicted"/>
<feature type="transmembrane region" description="Helical" evidence="1">
    <location>
        <begin position="116"/>
        <end position="136"/>
    </location>
</feature>
<name>A0A1I1AYU9_9BACT</name>
<dbReference type="Pfam" id="PF01066">
    <property type="entry name" value="CDP-OH_P_transf"/>
    <property type="match status" value="1"/>
</dbReference>
<reference evidence="2 3" key="1">
    <citation type="submission" date="2016-10" db="EMBL/GenBank/DDBJ databases">
        <authorList>
            <person name="de Groot N.N."/>
        </authorList>
    </citation>
    <scope>NUCLEOTIDE SEQUENCE [LARGE SCALE GENOMIC DNA]</scope>
    <source>
        <strain evidence="2 3">DSM 23399</strain>
    </source>
</reference>
<dbReference type="InterPro" id="IPR043130">
    <property type="entry name" value="CDP-OH_PTrfase_TM_dom"/>
</dbReference>
<dbReference type="Proteomes" id="UP000198790">
    <property type="component" value="Unassembled WGS sequence"/>
</dbReference>
<evidence type="ECO:0000313" key="3">
    <source>
        <dbReference type="Proteomes" id="UP000198790"/>
    </source>
</evidence>
<feature type="transmembrane region" description="Helical" evidence="1">
    <location>
        <begin position="203"/>
        <end position="224"/>
    </location>
</feature>
<evidence type="ECO:0000313" key="2">
    <source>
        <dbReference type="EMBL" id="SFB43211.1"/>
    </source>
</evidence>
<dbReference type="GO" id="GO:0016020">
    <property type="term" value="C:membrane"/>
    <property type="evidence" value="ECO:0007669"/>
    <property type="project" value="InterPro"/>
</dbReference>
<protein>
    <submittedName>
        <fullName evidence="2">CDP-alcohol phosphatidyltransferase</fullName>
    </submittedName>
</protein>
<dbReference type="RefSeq" id="WP_092898350.1">
    <property type="nucleotide sequence ID" value="NZ_FOKK01000010.1"/>
</dbReference>
<dbReference type="GO" id="GO:0016780">
    <property type="term" value="F:phosphotransferase activity, for other substituted phosphate groups"/>
    <property type="evidence" value="ECO:0007669"/>
    <property type="project" value="InterPro"/>
</dbReference>
<dbReference type="EMBL" id="FOKK01000010">
    <property type="protein sequence ID" value="SFB43211.1"/>
    <property type="molecule type" value="Genomic_DNA"/>
</dbReference>
<dbReference type="AlphaFoldDB" id="A0A1I1AYU9"/>
<dbReference type="Gene3D" id="1.20.120.1760">
    <property type="match status" value="1"/>
</dbReference>
<feature type="transmembrane region" description="Helical" evidence="1">
    <location>
        <begin position="88"/>
        <end position="110"/>
    </location>
</feature>
<dbReference type="GO" id="GO:0008654">
    <property type="term" value="P:phospholipid biosynthetic process"/>
    <property type="evidence" value="ECO:0007669"/>
    <property type="project" value="InterPro"/>
</dbReference>